<evidence type="ECO:0000313" key="2">
    <source>
        <dbReference type="EMBL" id="KAK6539581.1"/>
    </source>
</evidence>
<comment type="caution">
    <text evidence="2">The sequence shown here is derived from an EMBL/GenBank/DDBJ whole genome shotgun (WGS) entry which is preliminary data.</text>
</comment>
<reference evidence="2 3" key="1">
    <citation type="submission" date="2019-10" db="EMBL/GenBank/DDBJ databases">
        <authorList>
            <person name="Palmer J.M."/>
        </authorList>
    </citation>
    <scope>NUCLEOTIDE SEQUENCE [LARGE SCALE GENOMIC DNA]</scope>
    <source>
        <strain evidence="2 3">TWF694</strain>
    </source>
</reference>
<protein>
    <submittedName>
        <fullName evidence="2">Uncharacterized protein</fullName>
    </submittedName>
</protein>
<feature type="signal peptide" evidence="1">
    <location>
        <begin position="1"/>
        <end position="21"/>
    </location>
</feature>
<evidence type="ECO:0000313" key="3">
    <source>
        <dbReference type="Proteomes" id="UP001365542"/>
    </source>
</evidence>
<name>A0AAV9XC97_9PEZI</name>
<accession>A0AAV9XC97</accession>
<organism evidence="2 3">
    <name type="scientific">Orbilia ellipsospora</name>
    <dbReference type="NCBI Taxonomy" id="2528407"/>
    <lineage>
        <taxon>Eukaryota</taxon>
        <taxon>Fungi</taxon>
        <taxon>Dikarya</taxon>
        <taxon>Ascomycota</taxon>
        <taxon>Pezizomycotina</taxon>
        <taxon>Orbiliomycetes</taxon>
        <taxon>Orbiliales</taxon>
        <taxon>Orbiliaceae</taxon>
        <taxon>Orbilia</taxon>
    </lineage>
</organism>
<dbReference type="Proteomes" id="UP001365542">
    <property type="component" value="Unassembled WGS sequence"/>
</dbReference>
<proteinExistence type="predicted"/>
<dbReference type="AlphaFoldDB" id="A0AAV9XC97"/>
<keyword evidence="1" id="KW-0732">Signal</keyword>
<dbReference type="EMBL" id="JAVHJO010000006">
    <property type="protein sequence ID" value="KAK6539581.1"/>
    <property type="molecule type" value="Genomic_DNA"/>
</dbReference>
<feature type="chain" id="PRO_5043990283" evidence="1">
    <location>
        <begin position="22"/>
        <end position="167"/>
    </location>
</feature>
<sequence>MKASFASVLFAVALAVDQVAAGIAQPNLVARKNNVVCKAVTRTTTITKVTTECHANGDAVIAQAQTTSELVSTMPNGNRCHFFVVKSGSQTISTASMYCVNKPVIQTEAPAPTVVAVTVRPPTTAAGGALSTVQVTSTPAAGGWCKYQAAMSDGKVVSTVGPIQCVL</sequence>
<evidence type="ECO:0000256" key="1">
    <source>
        <dbReference type="SAM" id="SignalP"/>
    </source>
</evidence>
<gene>
    <name evidence="2" type="ORF">TWF694_009791</name>
</gene>
<keyword evidence="3" id="KW-1185">Reference proteome</keyword>